<dbReference type="OrthoDB" id="8778365at2"/>
<dbReference type="AlphaFoldDB" id="A0A2P7NRT3"/>
<dbReference type="RefSeq" id="WP_106708116.1">
    <property type="nucleotide sequence ID" value="NZ_PXXU01000067.1"/>
</dbReference>
<dbReference type="Proteomes" id="UP000241912">
    <property type="component" value="Unassembled WGS sequence"/>
</dbReference>
<gene>
    <name evidence="1" type="ORF">C7H79_15025</name>
</gene>
<protein>
    <submittedName>
        <fullName evidence="1">Uncharacterized protein</fullName>
    </submittedName>
</protein>
<reference evidence="1 2" key="1">
    <citation type="submission" date="2018-03" db="EMBL/GenBank/DDBJ databases">
        <title>Draft genome of Nitrosomonas supralitoralis APG5.</title>
        <authorList>
            <person name="Urakawa H."/>
            <person name="Lopez J.V."/>
        </authorList>
    </citation>
    <scope>NUCLEOTIDE SEQUENCE [LARGE SCALE GENOMIC DNA]</scope>
    <source>
        <strain evidence="1 2">APG5</strain>
    </source>
</reference>
<organism evidence="1 2">
    <name type="scientific">Nitrosomonas supralitoralis</name>
    <dbReference type="NCBI Taxonomy" id="2116706"/>
    <lineage>
        <taxon>Bacteria</taxon>
        <taxon>Pseudomonadati</taxon>
        <taxon>Pseudomonadota</taxon>
        <taxon>Betaproteobacteria</taxon>
        <taxon>Nitrosomonadales</taxon>
        <taxon>Nitrosomonadaceae</taxon>
        <taxon>Nitrosomonas</taxon>
    </lineage>
</organism>
<comment type="caution">
    <text evidence="1">The sequence shown here is derived from an EMBL/GenBank/DDBJ whole genome shotgun (WGS) entry which is preliminary data.</text>
</comment>
<name>A0A2P7NRT3_9PROT</name>
<keyword evidence="2" id="KW-1185">Reference proteome</keyword>
<dbReference type="EMBL" id="PXXU01000067">
    <property type="protein sequence ID" value="PSJ16147.1"/>
    <property type="molecule type" value="Genomic_DNA"/>
</dbReference>
<accession>A0A2P7NRT3</accession>
<evidence type="ECO:0000313" key="1">
    <source>
        <dbReference type="EMBL" id="PSJ16147.1"/>
    </source>
</evidence>
<evidence type="ECO:0000313" key="2">
    <source>
        <dbReference type="Proteomes" id="UP000241912"/>
    </source>
</evidence>
<proteinExistence type="predicted"/>
<sequence>MIQQIQATFAGYGGRACTLFSALYKDTNILVIGAEAEYRTERRENCVVLTNDPDIPRDSLFEDLELKQAISAFYSLKSGVAVDGKSSRLVISDRAARANPESSIEKDGIDNSGPVFRVADGVTCSQIAALATCLYAIRAGTIESAVSMSEQLLALSRGQIVTI</sequence>